<dbReference type="SUPFAM" id="SSF52540">
    <property type="entry name" value="P-loop containing nucleoside triphosphate hydrolases"/>
    <property type="match status" value="1"/>
</dbReference>
<dbReference type="AlphaFoldDB" id="A0A250XIB2"/>
<dbReference type="CDD" id="cd03109">
    <property type="entry name" value="DTBS"/>
    <property type="match status" value="1"/>
</dbReference>
<dbReference type="Gene3D" id="3.40.50.300">
    <property type="entry name" value="P-loop containing nucleotide triphosphate hydrolases"/>
    <property type="match status" value="1"/>
</dbReference>
<dbReference type="GO" id="GO:0004141">
    <property type="term" value="F:dethiobiotin synthase activity"/>
    <property type="evidence" value="ECO:0007669"/>
    <property type="project" value="TreeGrafter"/>
</dbReference>
<evidence type="ECO:0000313" key="4">
    <source>
        <dbReference type="EMBL" id="GAX82652.1"/>
    </source>
</evidence>
<dbReference type="SUPFAM" id="SSF53383">
    <property type="entry name" value="PLP-dependent transferases"/>
    <property type="match status" value="1"/>
</dbReference>
<dbReference type="Gene3D" id="3.40.640.10">
    <property type="entry name" value="Type I PLP-dependent aspartate aminotransferase-like (Major domain)"/>
    <property type="match status" value="1"/>
</dbReference>
<dbReference type="PANTHER" id="PTHR42684">
    <property type="entry name" value="ADENOSYLMETHIONINE-8-AMINO-7-OXONONANOATE AMINOTRANSFERASE"/>
    <property type="match status" value="1"/>
</dbReference>
<dbReference type="InterPro" id="IPR015421">
    <property type="entry name" value="PyrdxlP-dep_Trfase_major"/>
</dbReference>
<dbReference type="InterPro" id="IPR005814">
    <property type="entry name" value="Aminotrans_3"/>
</dbReference>
<evidence type="ECO:0008006" key="6">
    <source>
        <dbReference type="Google" id="ProtNLM"/>
    </source>
</evidence>
<dbReference type="OrthoDB" id="425114at2759"/>
<dbReference type="STRING" id="1157962.A0A250XIB2"/>
<keyword evidence="2" id="KW-0032">Aminotransferase</keyword>
<evidence type="ECO:0000313" key="5">
    <source>
        <dbReference type="Proteomes" id="UP000232323"/>
    </source>
</evidence>
<dbReference type="GO" id="GO:0005739">
    <property type="term" value="C:mitochondrion"/>
    <property type="evidence" value="ECO:0007669"/>
    <property type="project" value="UniProtKB-SubCell"/>
</dbReference>
<sequence>MIGILVSLGRSRLQQFQCTQVQLYCSQICNLSQTSNERTVPLSYPIFCIWGANTGIGKSLSSVGLAAACSRNQVPLLYLKPIQTGYPEDSDARLVALASGFTEQTGSHASELKQQNLAFKIGSGVLENQTNAESHNDSSNSTVKVMYAWSNPVSPHLAVQMEGRHVSDSELITGLFSEISAFTHRLQLRQQQDSQHQDSTGVSAFGLIETAGGVASPAPSGSLQCDVLRPFRLPCVLVGDPRLGGISATISAYESLTLRGYDVDLIVFMDGKRDQQLLRDGSSAAGEDQMPPLGVNAAAVKEHMDRTIHRMGSIAHVVSIPNCQPAPTHMDKDNKAMCLDPYLSAWLEDTSSIFDRMLKMLTQKHAARLSRLRALSETATNQLWWPFTQHSSVEEGSVEVIDSRSGDQWQVFRTGNTKLQTQSKASSKSCIDVVPRCNDHLTSLYDGCSSWWTQAVPAHLQSEVAQAVSYAAGRYMHVMHPENAHEPAVALASKLLSTVGKGWASRVFYSDDGSTAIEVALKMAFRKFLHDKGWAADGTVASKELQVLGLENAYHGDTLGAMDCVAPSVYNGRLQAPWYRGRGVFLKPPYVAVVKGRWKLTGIPDWLIGAASSDVQDVSWASLEEVTSQSRDGSPLFEAYRSHVNTMISIHKASGDCLAAAIIEPLVQGAGGMLMIDPQFQKAMIHVCKANGIPVIFDEVFTGLYRLGALSAAQILREAPDIACYAKLLTAGAVPMAATLSTSDVFDAFSGPTKLQALLHGHSYSAYPIGCAAALASFDALTSPKLNPNLCAPPPCDWKPNKGIQHKECSEYVQVSDELVYPSCTCKKSAFLGVDKCTEPCGYMLPQWDEMEVMNVSHHPLVSRAVVIGTILAVELAESSQSGLPAYATKGLAVQIARVLRGSFNIYCRPLGPVVYLMVLPSTNRRQCKSMLESLHTVLDQISCSNPGYDGLNKDGVIV</sequence>
<evidence type="ECO:0000256" key="3">
    <source>
        <dbReference type="ARBA" id="ARBA00022679"/>
    </source>
</evidence>
<dbReference type="Pfam" id="PF00202">
    <property type="entry name" value="Aminotran_3"/>
    <property type="match status" value="2"/>
</dbReference>
<keyword evidence="5" id="KW-1185">Reference proteome</keyword>
<dbReference type="GO" id="GO:0009102">
    <property type="term" value="P:biotin biosynthetic process"/>
    <property type="evidence" value="ECO:0007669"/>
    <property type="project" value="TreeGrafter"/>
</dbReference>
<dbReference type="InterPro" id="IPR049704">
    <property type="entry name" value="Aminotrans_3_PPA_site"/>
</dbReference>
<dbReference type="InterPro" id="IPR015424">
    <property type="entry name" value="PyrdxlP-dep_Trfase"/>
</dbReference>
<dbReference type="PANTHER" id="PTHR42684:SF3">
    <property type="entry name" value="ADENOSYLMETHIONINE-8-AMINO-7-OXONONANOATE AMINOTRANSFERASE"/>
    <property type="match status" value="1"/>
</dbReference>
<comment type="subcellular location">
    <subcellularLocation>
        <location evidence="1">Mitochondrion</location>
    </subcellularLocation>
</comment>
<dbReference type="GO" id="GO:0004015">
    <property type="term" value="F:adenosylmethionine-8-amino-7-oxononanoate transaminase activity"/>
    <property type="evidence" value="ECO:0007669"/>
    <property type="project" value="TreeGrafter"/>
</dbReference>
<dbReference type="PROSITE" id="PS00600">
    <property type="entry name" value="AA_TRANSFER_CLASS_3"/>
    <property type="match status" value="1"/>
</dbReference>
<name>A0A250XIB2_9CHLO</name>
<proteinExistence type="predicted"/>
<gene>
    <name evidence="4" type="ORF">CEUSTIGMA_g10078.t1</name>
</gene>
<dbReference type="EMBL" id="BEGY01000084">
    <property type="protein sequence ID" value="GAX82652.1"/>
    <property type="molecule type" value="Genomic_DNA"/>
</dbReference>
<dbReference type="GO" id="GO:0030170">
    <property type="term" value="F:pyridoxal phosphate binding"/>
    <property type="evidence" value="ECO:0007669"/>
    <property type="project" value="InterPro"/>
</dbReference>
<keyword evidence="3" id="KW-0808">Transferase</keyword>
<organism evidence="4 5">
    <name type="scientific">Chlamydomonas eustigma</name>
    <dbReference type="NCBI Taxonomy" id="1157962"/>
    <lineage>
        <taxon>Eukaryota</taxon>
        <taxon>Viridiplantae</taxon>
        <taxon>Chlorophyta</taxon>
        <taxon>core chlorophytes</taxon>
        <taxon>Chlorophyceae</taxon>
        <taxon>CS clade</taxon>
        <taxon>Chlamydomonadales</taxon>
        <taxon>Chlamydomonadaceae</taxon>
        <taxon>Chlamydomonas</taxon>
    </lineage>
</organism>
<evidence type="ECO:0000256" key="1">
    <source>
        <dbReference type="ARBA" id="ARBA00004173"/>
    </source>
</evidence>
<dbReference type="InterPro" id="IPR027417">
    <property type="entry name" value="P-loop_NTPase"/>
</dbReference>
<comment type="caution">
    <text evidence="4">The sequence shown here is derived from an EMBL/GenBank/DDBJ whole genome shotgun (WGS) entry which is preliminary data.</text>
</comment>
<accession>A0A250XIB2</accession>
<dbReference type="Proteomes" id="UP000232323">
    <property type="component" value="Unassembled WGS sequence"/>
</dbReference>
<reference evidence="4 5" key="1">
    <citation type="submission" date="2017-08" db="EMBL/GenBank/DDBJ databases">
        <title>Acidophilic green algal genome provides insights into adaptation to an acidic environment.</title>
        <authorList>
            <person name="Hirooka S."/>
            <person name="Hirose Y."/>
            <person name="Kanesaki Y."/>
            <person name="Higuchi S."/>
            <person name="Fujiwara T."/>
            <person name="Onuma R."/>
            <person name="Era A."/>
            <person name="Ohbayashi R."/>
            <person name="Uzuka A."/>
            <person name="Nozaki H."/>
            <person name="Yoshikawa H."/>
            <person name="Miyagishima S.Y."/>
        </authorList>
    </citation>
    <scope>NUCLEOTIDE SEQUENCE [LARGE SCALE GENOMIC DNA]</scope>
    <source>
        <strain evidence="4 5">NIES-2499</strain>
    </source>
</reference>
<evidence type="ECO:0000256" key="2">
    <source>
        <dbReference type="ARBA" id="ARBA00022576"/>
    </source>
</evidence>
<protein>
    <recommendedName>
        <fullName evidence="6">Dethiobiotin synthase</fullName>
    </recommendedName>
</protein>